<dbReference type="GO" id="GO:0016881">
    <property type="term" value="F:acid-amino acid ligase activity"/>
    <property type="evidence" value="ECO:0007669"/>
    <property type="project" value="InterPro"/>
</dbReference>
<evidence type="ECO:0000313" key="1">
    <source>
        <dbReference type="EMBL" id="SUG17164.1"/>
    </source>
</evidence>
<proteinExistence type="predicted"/>
<dbReference type="EC" id="6.3.2.-" evidence="1"/>
<keyword evidence="1" id="KW-0436">Ligase</keyword>
<protein>
    <submittedName>
        <fullName evidence="1">UDP-N-acetylmuramate:L-alanyl-gamma-D-glutamyl-meso-diaminopimelate ligase</fullName>
        <ecNumber evidence="1">6.3.2.-</ecNumber>
    </submittedName>
</protein>
<gene>
    <name evidence="1" type="primary">mpl_1</name>
    <name evidence="1" type="ORF">NCTC7295_04907</name>
</gene>
<dbReference type="Gene3D" id="3.90.190.20">
    <property type="entry name" value="Mur ligase, C-terminal domain"/>
    <property type="match status" value="1"/>
</dbReference>
<evidence type="ECO:0000313" key="2">
    <source>
        <dbReference type="Proteomes" id="UP000254124"/>
    </source>
</evidence>
<name>A0A379SCG8_SALER</name>
<organism evidence="1 2">
    <name type="scientific">Salmonella enterica subsp. arizonae</name>
    <dbReference type="NCBI Taxonomy" id="59203"/>
    <lineage>
        <taxon>Bacteria</taxon>
        <taxon>Pseudomonadati</taxon>
        <taxon>Pseudomonadota</taxon>
        <taxon>Gammaproteobacteria</taxon>
        <taxon>Enterobacterales</taxon>
        <taxon>Enterobacteriaceae</taxon>
        <taxon>Salmonella</taxon>
    </lineage>
</organism>
<sequence>MTWRPSLGRADEVFLLQPPHIPWQVSEVADACVQPAHWSGDVDTLADMVVKTAQPGDHILVMSNGGFGGIHQKLLDRLAKKAHATE</sequence>
<dbReference type="InterPro" id="IPR036615">
    <property type="entry name" value="Mur_ligase_C_dom_sf"/>
</dbReference>
<reference evidence="1 2" key="1">
    <citation type="submission" date="2018-06" db="EMBL/GenBank/DDBJ databases">
        <authorList>
            <consortium name="Pathogen Informatics"/>
            <person name="Doyle S."/>
        </authorList>
    </citation>
    <scope>NUCLEOTIDE SEQUENCE [LARGE SCALE GENOMIC DNA]</scope>
    <source>
        <strain evidence="1 2">NCTC7295</strain>
    </source>
</reference>
<dbReference type="Proteomes" id="UP000254124">
    <property type="component" value="Unassembled WGS sequence"/>
</dbReference>
<accession>A0A379SCG8</accession>
<dbReference type="AlphaFoldDB" id="A0A379SCG8"/>
<dbReference type="SUPFAM" id="SSF53244">
    <property type="entry name" value="MurD-like peptide ligases, peptide-binding domain"/>
    <property type="match status" value="1"/>
</dbReference>
<dbReference type="EMBL" id="UGWZ01000001">
    <property type="protein sequence ID" value="SUG17164.1"/>
    <property type="molecule type" value="Genomic_DNA"/>
</dbReference>